<name>A0A4Y5SMY3_9EURY</name>
<proteinExistence type="predicted"/>
<keyword evidence="1" id="KW-0812">Transmembrane</keyword>
<dbReference type="AlphaFoldDB" id="A0A4Y5SMY3"/>
<feature type="transmembrane region" description="Helical" evidence="1">
    <location>
        <begin position="12"/>
        <end position="32"/>
    </location>
</feature>
<dbReference type="Proteomes" id="UP000306007">
    <property type="component" value="Chromosome"/>
</dbReference>
<organism evidence="2 3">
    <name type="scientific">Thermococcus indicus</name>
    <dbReference type="NCBI Taxonomy" id="2586643"/>
    <lineage>
        <taxon>Archaea</taxon>
        <taxon>Methanobacteriati</taxon>
        <taxon>Methanobacteriota</taxon>
        <taxon>Thermococci</taxon>
        <taxon>Thermococcales</taxon>
        <taxon>Thermococcaceae</taxon>
        <taxon>Thermococcus</taxon>
    </lineage>
</organism>
<evidence type="ECO:0000313" key="3">
    <source>
        <dbReference type="Proteomes" id="UP000306007"/>
    </source>
</evidence>
<protein>
    <submittedName>
        <fullName evidence="2">Uncharacterized protein</fullName>
    </submittedName>
</protein>
<keyword evidence="1" id="KW-1133">Transmembrane helix</keyword>
<accession>A0A4Y5SMY3</accession>
<evidence type="ECO:0000313" key="2">
    <source>
        <dbReference type="EMBL" id="QDA32135.1"/>
    </source>
</evidence>
<dbReference type="GeneID" id="40475867"/>
<dbReference type="RefSeq" id="WP_139681457.1">
    <property type="nucleotide sequence ID" value="NZ_CP040846.1"/>
</dbReference>
<keyword evidence="1" id="KW-0472">Membrane</keyword>
<gene>
    <name evidence="2" type="ORF">FH039_11745</name>
</gene>
<reference evidence="2 3" key="1">
    <citation type="submission" date="2019-06" db="EMBL/GenBank/DDBJ databases">
        <title>Thermococcus indicus sp. nov., a Fe(III)-reducing hyperthermophilic archaeon isolated from the Onnuri vent field of the Central Indian Ocean ridge.</title>
        <authorList>
            <person name="Lim J.K."/>
            <person name="Kim Y.J."/>
            <person name="Kwon K.K."/>
        </authorList>
    </citation>
    <scope>NUCLEOTIDE SEQUENCE [LARGE SCALE GENOMIC DNA]</scope>
    <source>
        <strain evidence="2 3">IOH1</strain>
    </source>
</reference>
<sequence length="60" mass="7166">MPYIPRTVPTDFQVVFGFFAIALLLLAVWFFFDWMGKYAEKKEKEIEEELEELKKAGELY</sequence>
<dbReference type="KEGG" id="tic:FH039_11745"/>
<evidence type="ECO:0000256" key="1">
    <source>
        <dbReference type="SAM" id="Phobius"/>
    </source>
</evidence>
<dbReference type="EMBL" id="CP040846">
    <property type="protein sequence ID" value="QDA32135.1"/>
    <property type="molecule type" value="Genomic_DNA"/>
</dbReference>
<keyword evidence="3" id="KW-1185">Reference proteome</keyword>